<dbReference type="PANTHER" id="PTHR11669">
    <property type="entry name" value="REPLICATION FACTOR C / DNA POLYMERASE III GAMMA-TAU SUBUNIT"/>
    <property type="match status" value="1"/>
</dbReference>
<dbReference type="EMBL" id="JAAOZC010000001">
    <property type="protein sequence ID" value="NIJ06979.1"/>
    <property type="molecule type" value="Genomic_DNA"/>
</dbReference>
<dbReference type="InterPro" id="IPR027417">
    <property type="entry name" value="P-loop_NTPase"/>
</dbReference>
<dbReference type="SUPFAM" id="SSF52540">
    <property type="entry name" value="P-loop containing nucleoside triphosphate hydrolases"/>
    <property type="match status" value="1"/>
</dbReference>
<dbReference type="Pfam" id="PF13177">
    <property type="entry name" value="DNA_pol3_delta2"/>
    <property type="match status" value="1"/>
</dbReference>
<keyword evidence="2" id="KW-0548">Nucleotidyltransferase</keyword>
<evidence type="ECO:0000313" key="2">
    <source>
        <dbReference type="EMBL" id="NIJ06979.1"/>
    </source>
</evidence>
<evidence type="ECO:0000259" key="1">
    <source>
        <dbReference type="SMART" id="SM00382"/>
    </source>
</evidence>
<sequence>MSLIGHDEAIAAFMEAARSDRLHHAWLLAGPEGVGKASFAQLAARWLLAGAPESFAISDEHQTSHLLAAGSHPDFKLLERLFKDKSEERTRSITVDQVRQLQPLFATTPSLSPRRVVVIDAIDDLERGGANALLKNLEEPPSGTIFLLVSHALGRLLPTIRSRCRLLRFGKLDLAQTETVLRRVVDQSEDVAALAAAADGAPGRALDFVGLDIASIDASIERLATQGDPGNALRSQLAKLLGTKAAQPRYEAFLARVPRRIAKAARAGGPDMPERIALWSEARRIADLAQRQSMDPQMTVFELAGLVASLAAPPLPGREGPGVG</sequence>
<accession>A0ABX0TS57</accession>
<proteinExistence type="predicted"/>
<dbReference type="InterPro" id="IPR050238">
    <property type="entry name" value="DNA_Rep/Repair_Clamp_Loader"/>
</dbReference>
<name>A0ABX0TS57_9SPHN</name>
<dbReference type="PANTHER" id="PTHR11669:SF8">
    <property type="entry name" value="DNA POLYMERASE III SUBUNIT DELTA"/>
    <property type="match status" value="1"/>
</dbReference>
<keyword evidence="2" id="KW-0808">Transferase</keyword>
<evidence type="ECO:0000313" key="3">
    <source>
        <dbReference type="Proteomes" id="UP000727456"/>
    </source>
</evidence>
<dbReference type="Proteomes" id="UP000727456">
    <property type="component" value="Unassembled WGS sequence"/>
</dbReference>
<dbReference type="SMART" id="SM00382">
    <property type="entry name" value="AAA"/>
    <property type="match status" value="1"/>
</dbReference>
<organism evidence="2 3">
    <name type="scientific">Sphingomonas vulcanisoli</name>
    <dbReference type="NCBI Taxonomy" id="1658060"/>
    <lineage>
        <taxon>Bacteria</taxon>
        <taxon>Pseudomonadati</taxon>
        <taxon>Pseudomonadota</taxon>
        <taxon>Alphaproteobacteria</taxon>
        <taxon>Sphingomonadales</taxon>
        <taxon>Sphingomonadaceae</taxon>
        <taxon>Sphingomonas</taxon>
    </lineage>
</organism>
<dbReference type="InterPro" id="IPR003593">
    <property type="entry name" value="AAA+_ATPase"/>
</dbReference>
<protein>
    <submittedName>
        <fullName evidence="2">DNA polymerase-3 subunit delta</fullName>
        <ecNumber evidence="2">2.7.7.7</ecNumber>
    </submittedName>
</protein>
<feature type="domain" description="AAA+ ATPase" evidence="1">
    <location>
        <begin position="22"/>
        <end position="173"/>
    </location>
</feature>
<comment type="caution">
    <text evidence="2">The sequence shown here is derived from an EMBL/GenBank/DDBJ whole genome shotgun (WGS) entry which is preliminary data.</text>
</comment>
<dbReference type="RefSeq" id="WP_167072046.1">
    <property type="nucleotide sequence ID" value="NZ_JAAOZC010000001.1"/>
</dbReference>
<reference evidence="2 3" key="1">
    <citation type="submission" date="2020-03" db="EMBL/GenBank/DDBJ databases">
        <title>Genomic Encyclopedia of Type Strains, Phase III (KMG-III): the genomes of soil and plant-associated and newly described type strains.</title>
        <authorList>
            <person name="Whitman W."/>
        </authorList>
    </citation>
    <scope>NUCLEOTIDE SEQUENCE [LARGE SCALE GENOMIC DNA]</scope>
    <source>
        <strain evidence="2 3">CECT 8804</strain>
    </source>
</reference>
<keyword evidence="3" id="KW-1185">Reference proteome</keyword>
<dbReference type="EC" id="2.7.7.7" evidence="2"/>
<gene>
    <name evidence="2" type="ORF">FHS31_000561</name>
</gene>
<dbReference type="Gene3D" id="3.40.50.300">
    <property type="entry name" value="P-loop containing nucleotide triphosphate hydrolases"/>
    <property type="match status" value="1"/>
</dbReference>
<dbReference type="GO" id="GO:0003887">
    <property type="term" value="F:DNA-directed DNA polymerase activity"/>
    <property type="evidence" value="ECO:0007669"/>
    <property type="project" value="UniProtKB-EC"/>
</dbReference>